<dbReference type="EMBL" id="CAEZUT010000033">
    <property type="protein sequence ID" value="CAB4608722.1"/>
    <property type="molecule type" value="Genomic_DNA"/>
</dbReference>
<reference evidence="3" key="1">
    <citation type="submission" date="2020-05" db="EMBL/GenBank/DDBJ databases">
        <authorList>
            <person name="Chiriac C."/>
            <person name="Salcher M."/>
            <person name="Ghai R."/>
            <person name="Kavagutti S V."/>
        </authorList>
    </citation>
    <scope>NUCLEOTIDE SEQUENCE</scope>
</reference>
<evidence type="ECO:0000259" key="1">
    <source>
        <dbReference type="SMART" id="SM00357"/>
    </source>
</evidence>
<protein>
    <submittedName>
        <fullName evidence="3">Unannotated protein</fullName>
    </submittedName>
</protein>
<accession>A0A6J6CZV6</accession>
<dbReference type="EMBL" id="CAESAM010000010">
    <property type="protein sequence ID" value="CAB4333779.1"/>
    <property type="molecule type" value="Genomic_DNA"/>
</dbReference>
<dbReference type="SMART" id="SM00357">
    <property type="entry name" value="CSP"/>
    <property type="match status" value="1"/>
</dbReference>
<dbReference type="EMBL" id="CAEZSY010000090">
    <property type="protein sequence ID" value="CAB4557037.1"/>
    <property type="molecule type" value="Genomic_DNA"/>
</dbReference>
<gene>
    <name evidence="3" type="ORF">UFOPK1509_00651</name>
    <name evidence="4" type="ORF">UFOPK1854_00445</name>
    <name evidence="5" type="ORF">UFOPK2592_00136</name>
    <name evidence="6" type="ORF">UFOPK3120_00788</name>
    <name evidence="7" type="ORF">UFOPK3935_00263</name>
    <name evidence="2" type="ORF">UFOPK4171_00203</name>
</gene>
<sequence length="128" mass="13602">MPTGRVKWFSLEKGFGFISNDEGEDVYLAAAALPEGVTTVKPGTKLEFSIADGRRGPQALSVSVIEAPPSMVNNSRGNADDLAAIIEDSIKILDRVGNQLRQGRHPSTAEAERLGKVLRGIASQIEGA</sequence>
<dbReference type="Pfam" id="PF00313">
    <property type="entry name" value="CSD"/>
    <property type="match status" value="1"/>
</dbReference>
<name>A0A6J6CZV6_9ZZZZ</name>
<evidence type="ECO:0000313" key="3">
    <source>
        <dbReference type="EMBL" id="CAB4557037.1"/>
    </source>
</evidence>
<dbReference type="AlphaFoldDB" id="A0A6J6CZV6"/>
<evidence type="ECO:0000313" key="7">
    <source>
        <dbReference type="EMBL" id="CAB4973113.1"/>
    </source>
</evidence>
<proteinExistence type="predicted"/>
<dbReference type="GO" id="GO:0003676">
    <property type="term" value="F:nucleic acid binding"/>
    <property type="evidence" value="ECO:0007669"/>
    <property type="project" value="InterPro"/>
</dbReference>
<dbReference type="SUPFAM" id="SSF50249">
    <property type="entry name" value="Nucleic acid-binding proteins"/>
    <property type="match status" value="1"/>
</dbReference>
<feature type="domain" description="Cold-shock" evidence="1">
    <location>
        <begin position="3"/>
        <end position="65"/>
    </location>
</feature>
<evidence type="ECO:0000313" key="6">
    <source>
        <dbReference type="EMBL" id="CAB4814140.1"/>
    </source>
</evidence>
<dbReference type="EMBL" id="CAFAAW010000103">
    <property type="protein sequence ID" value="CAB4814140.1"/>
    <property type="molecule type" value="Genomic_DNA"/>
</dbReference>
<dbReference type="EMBL" id="CAEZXU010000004">
    <property type="protein sequence ID" value="CAB4690097.1"/>
    <property type="molecule type" value="Genomic_DNA"/>
</dbReference>
<dbReference type="InterPro" id="IPR011129">
    <property type="entry name" value="CSD"/>
</dbReference>
<dbReference type="EMBL" id="CAFBOH010000017">
    <property type="protein sequence ID" value="CAB4973113.1"/>
    <property type="molecule type" value="Genomic_DNA"/>
</dbReference>
<dbReference type="InterPro" id="IPR012340">
    <property type="entry name" value="NA-bd_OB-fold"/>
</dbReference>
<organism evidence="3">
    <name type="scientific">freshwater metagenome</name>
    <dbReference type="NCBI Taxonomy" id="449393"/>
    <lineage>
        <taxon>unclassified sequences</taxon>
        <taxon>metagenomes</taxon>
        <taxon>ecological metagenomes</taxon>
    </lineage>
</organism>
<dbReference type="Gene3D" id="2.40.50.140">
    <property type="entry name" value="Nucleic acid-binding proteins"/>
    <property type="match status" value="1"/>
</dbReference>
<dbReference type="CDD" id="cd04458">
    <property type="entry name" value="CSP_CDS"/>
    <property type="match status" value="1"/>
</dbReference>
<evidence type="ECO:0000313" key="2">
    <source>
        <dbReference type="EMBL" id="CAB4333779.1"/>
    </source>
</evidence>
<evidence type="ECO:0000313" key="4">
    <source>
        <dbReference type="EMBL" id="CAB4608722.1"/>
    </source>
</evidence>
<evidence type="ECO:0000313" key="5">
    <source>
        <dbReference type="EMBL" id="CAB4690097.1"/>
    </source>
</evidence>
<dbReference type="InterPro" id="IPR002059">
    <property type="entry name" value="CSP_DNA-bd"/>
</dbReference>
<dbReference type="PRINTS" id="PR00050">
    <property type="entry name" value="COLDSHOCK"/>
</dbReference>